<dbReference type="RefSeq" id="WP_145363290.1">
    <property type="nucleotide sequence ID" value="NZ_CP036268.1"/>
</dbReference>
<dbReference type="Gene3D" id="3.90.1570.10">
    <property type="entry name" value="tt1808, chain A"/>
    <property type="match status" value="1"/>
</dbReference>
<dbReference type="InterPro" id="IPR011335">
    <property type="entry name" value="Restrct_endonuc-II-like"/>
</dbReference>
<dbReference type="SUPFAM" id="SSF52980">
    <property type="entry name" value="Restriction endonuclease-like"/>
    <property type="match status" value="1"/>
</dbReference>
<feature type="domain" description="Putative restriction endonuclease" evidence="1">
    <location>
        <begin position="24"/>
        <end position="195"/>
    </location>
</feature>
<dbReference type="KEGG" id="svp:Pan189_15190"/>
<dbReference type="OrthoDB" id="1807117at2"/>
<keyword evidence="3" id="KW-1185">Reference proteome</keyword>
<name>A0A517QZS8_9PLAN</name>
<dbReference type="InterPro" id="IPR012296">
    <property type="entry name" value="Nuclease_put_TT1808"/>
</dbReference>
<evidence type="ECO:0000259" key="1">
    <source>
        <dbReference type="Pfam" id="PF05685"/>
    </source>
</evidence>
<proteinExistence type="predicted"/>
<dbReference type="InterPro" id="IPR008538">
    <property type="entry name" value="Uma2"/>
</dbReference>
<dbReference type="EMBL" id="CP036268">
    <property type="protein sequence ID" value="QDT37149.1"/>
    <property type="molecule type" value="Genomic_DNA"/>
</dbReference>
<dbReference type="Proteomes" id="UP000317318">
    <property type="component" value="Chromosome"/>
</dbReference>
<dbReference type="AlphaFoldDB" id="A0A517QZS8"/>
<organism evidence="2 3">
    <name type="scientific">Stratiformator vulcanicus</name>
    <dbReference type="NCBI Taxonomy" id="2527980"/>
    <lineage>
        <taxon>Bacteria</taxon>
        <taxon>Pseudomonadati</taxon>
        <taxon>Planctomycetota</taxon>
        <taxon>Planctomycetia</taxon>
        <taxon>Planctomycetales</taxon>
        <taxon>Planctomycetaceae</taxon>
        <taxon>Stratiformator</taxon>
    </lineage>
</organism>
<gene>
    <name evidence="2" type="ORF">Pan189_15190</name>
</gene>
<evidence type="ECO:0000313" key="2">
    <source>
        <dbReference type="EMBL" id="QDT37149.1"/>
    </source>
</evidence>
<evidence type="ECO:0000313" key="3">
    <source>
        <dbReference type="Proteomes" id="UP000317318"/>
    </source>
</evidence>
<sequence>MSTVIFHDPDVQIPLGAAESLENFTAWARSDHFPLRGRIDYIDGDIEIDMNAEELADHGGPKTHIAVEITLRTVELDLGEVYISDARLKSVPGNLSAEPDILVVTYESIRNGDVKLHPPSNNRPGKFTLVEGPVALVVEIVSDSSVFKDKEKLRTAYFEAGVAEYWLVDAREEALQFDLLTRDPESSQYVERQPDENGFLRSDVLDAAFRLERSLNPAGYNRYRLIRREDG</sequence>
<reference evidence="2 3" key="1">
    <citation type="submission" date="2019-02" db="EMBL/GenBank/DDBJ databases">
        <title>Deep-cultivation of Planctomycetes and their phenomic and genomic characterization uncovers novel biology.</title>
        <authorList>
            <person name="Wiegand S."/>
            <person name="Jogler M."/>
            <person name="Boedeker C."/>
            <person name="Pinto D."/>
            <person name="Vollmers J."/>
            <person name="Rivas-Marin E."/>
            <person name="Kohn T."/>
            <person name="Peeters S.H."/>
            <person name="Heuer A."/>
            <person name="Rast P."/>
            <person name="Oberbeckmann S."/>
            <person name="Bunk B."/>
            <person name="Jeske O."/>
            <person name="Meyerdierks A."/>
            <person name="Storesund J.E."/>
            <person name="Kallscheuer N."/>
            <person name="Luecker S."/>
            <person name="Lage O.M."/>
            <person name="Pohl T."/>
            <person name="Merkel B.J."/>
            <person name="Hornburger P."/>
            <person name="Mueller R.-W."/>
            <person name="Bruemmer F."/>
            <person name="Labrenz M."/>
            <person name="Spormann A.M."/>
            <person name="Op den Camp H."/>
            <person name="Overmann J."/>
            <person name="Amann R."/>
            <person name="Jetten M.S.M."/>
            <person name="Mascher T."/>
            <person name="Medema M.H."/>
            <person name="Devos D.P."/>
            <person name="Kaster A.-K."/>
            <person name="Ovreas L."/>
            <person name="Rohde M."/>
            <person name="Galperin M.Y."/>
            <person name="Jogler C."/>
        </authorList>
    </citation>
    <scope>NUCLEOTIDE SEQUENCE [LARGE SCALE GENOMIC DNA]</scope>
    <source>
        <strain evidence="2 3">Pan189</strain>
    </source>
</reference>
<dbReference type="PANTHER" id="PTHR34107:SF4">
    <property type="entry name" value="SLL1222 PROTEIN"/>
    <property type="match status" value="1"/>
</dbReference>
<accession>A0A517QZS8</accession>
<protein>
    <recommendedName>
        <fullName evidence="1">Putative restriction endonuclease domain-containing protein</fullName>
    </recommendedName>
</protein>
<dbReference type="Pfam" id="PF05685">
    <property type="entry name" value="Uma2"/>
    <property type="match status" value="1"/>
</dbReference>
<dbReference type="PANTHER" id="PTHR34107">
    <property type="entry name" value="SLL0198 PROTEIN-RELATED"/>
    <property type="match status" value="1"/>
</dbReference>
<dbReference type="CDD" id="cd06260">
    <property type="entry name" value="DUF820-like"/>
    <property type="match status" value="1"/>
</dbReference>